<dbReference type="SMART" id="SM00283">
    <property type="entry name" value="MA"/>
    <property type="match status" value="1"/>
</dbReference>
<dbReference type="SUPFAM" id="SSF58104">
    <property type="entry name" value="Methyl-accepting chemotaxis protein (MCP) signaling domain"/>
    <property type="match status" value="1"/>
</dbReference>
<keyword evidence="5" id="KW-0472">Membrane</keyword>
<gene>
    <name evidence="8" type="ORF">ACFOEE_03520</name>
</gene>
<dbReference type="PROSITE" id="PS50111">
    <property type="entry name" value="CHEMOTAXIS_TRANSDUC_2"/>
    <property type="match status" value="1"/>
</dbReference>
<feature type="transmembrane region" description="Helical" evidence="5">
    <location>
        <begin position="170"/>
        <end position="187"/>
    </location>
</feature>
<keyword evidence="5" id="KW-0812">Transmembrane</keyword>
<evidence type="ECO:0000313" key="8">
    <source>
        <dbReference type="EMBL" id="MFC3031592.1"/>
    </source>
</evidence>
<feature type="domain" description="Methyl-accepting transducer" evidence="6">
    <location>
        <begin position="245"/>
        <end position="481"/>
    </location>
</feature>
<evidence type="ECO:0000313" key="9">
    <source>
        <dbReference type="Proteomes" id="UP001595453"/>
    </source>
</evidence>
<name>A0ABV7CG63_9GAMM</name>
<dbReference type="Proteomes" id="UP001595453">
    <property type="component" value="Unassembled WGS sequence"/>
</dbReference>
<comment type="subcellular location">
    <subcellularLocation>
        <location evidence="1">Membrane</location>
    </subcellularLocation>
</comment>
<evidence type="ECO:0000259" key="6">
    <source>
        <dbReference type="PROSITE" id="PS50111"/>
    </source>
</evidence>
<dbReference type="Pfam" id="PF00015">
    <property type="entry name" value="MCPsignal"/>
    <property type="match status" value="1"/>
</dbReference>
<reference evidence="9" key="1">
    <citation type="journal article" date="2019" name="Int. J. Syst. Evol. Microbiol.">
        <title>The Global Catalogue of Microorganisms (GCM) 10K type strain sequencing project: providing services to taxonomists for standard genome sequencing and annotation.</title>
        <authorList>
            <consortium name="The Broad Institute Genomics Platform"/>
            <consortium name="The Broad Institute Genome Sequencing Center for Infectious Disease"/>
            <person name="Wu L."/>
            <person name="Ma J."/>
        </authorList>
    </citation>
    <scope>NUCLEOTIDE SEQUENCE [LARGE SCALE GENOMIC DNA]</scope>
    <source>
        <strain evidence="9">KCTC 42730</strain>
    </source>
</reference>
<dbReference type="NCBIfam" id="TIGR00229">
    <property type="entry name" value="sensory_box"/>
    <property type="match status" value="1"/>
</dbReference>
<keyword evidence="2 4" id="KW-0807">Transducer</keyword>
<evidence type="ECO:0000259" key="7">
    <source>
        <dbReference type="PROSITE" id="PS50112"/>
    </source>
</evidence>
<feature type="domain" description="PAS" evidence="7">
    <location>
        <begin position="14"/>
        <end position="76"/>
    </location>
</feature>
<evidence type="ECO:0000256" key="5">
    <source>
        <dbReference type="SAM" id="Phobius"/>
    </source>
</evidence>
<dbReference type="PANTHER" id="PTHR32089">
    <property type="entry name" value="METHYL-ACCEPTING CHEMOTAXIS PROTEIN MCPB"/>
    <property type="match status" value="1"/>
</dbReference>
<evidence type="ECO:0000256" key="3">
    <source>
        <dbReference type="ARBA" id="ARBA00029447"/>
    </source>
</evidence>
<evidence type="ECO:0000256" key="2">
    <source>
        <dbReference type="ARBA" id="ARBA00023224"/>
    </source>
</evidence>
<dbReference type="InterPro" id="IPR000014">
    <property type="entry name" value="PAS"/>
</dbReference>
<dbReference type="InterPro" id="IPR013655">
    <property type="entry name" value="PAS_fold_3"/>
</dbReference>
<evidence type="ECO:0000256" key="1">
    <source>
        <dbReference type="ARBA" id="ARBA00004370"/>
    </source>
</evidence>
<dbReference type="Gene3D" id="3.30.450.20">
    <property type="entry name" value="PAS domain"/>
    <property type="match status" value="1"/>
</dbReference>
<dbReference type="Gene3D" id="1.10.287.950">
    <property type="entry name" value="Methyl-accepting chemotaxis protein"/>
    <property type="match status" value="1"/>
</dbReference>
<protein>
    <submittedName>
        <fullName evidence="8">Methyl-accepting chemotaxis protein</fullName>
    </submittedName>
</protein>
<dbReference type="PANTHER" id="PTHR32089:SF74">
    <property type="entry name" value="METHYL-ACCEPTING CHEMOTAXIS PROTEIN AER"/>
    <property type="match status" value="1"/>
</dbReference>
<dbReference type="PRINTS" id="PR00260">
    <property type="entry name" value="CHEMTRNSDUCR"/>
</dbReference>
<comment type="similarity">
    <text evidence="3">Belongs to the methyl-accepting chemotaxis (MCP) protein family.</text>
</comment>
<organism evidence="8 9">
    <name type="scientific">Pseudoalteromonas fenneropenaei</name>
    <dbReference type="NCBI Taxonomy" id="1737459"/>
    <lineage>
        <taxon>Bacteria</taxon>
        <taxon>Pseudomonadati</taxon>
        <taxon>Pseudomonadota</taxon>
        <taxon>Gammaproteobacteria</taxon>
        <taxon>Alteromonadales</taxon>
        <taxon>Pseudoalteromonadaceae</taxon>
        <taxon>Pseudoalteromonas</taxon>
    </lineage>
</organism>
<dbReference type="InterPro" id="IPR004089">
    <property type="entry name" value="MCPsignal_dom"/>
</dbReference>
<accession>A0ABV7CG63</accession>
<dbReference type="CDD" id="cd00130">
    <property type="entry name" value="PAS"/>
    <property type="match status" value="1"/>
</dbReference>
<dbReference type="SMART" id="SM00091">
    <property type="entry name" value="PAS"/>
    <property type="match status" value="1"/>
</dbReference>
<comment type="caution">
    <text evidence="8">The sequence shown here is derived from an EMBL/GenBank/DDBJ whole genome shotgun (WGS) entry which is preliminary data.</text>
</comment>
<dbReference type="PROSITE" id="PS50112">
    <property type="entry name" value="PAS"/>
    <property type="match status" value="1"/>
</dbReference>
<dbReference type="InterPro" id="IPR004090">
    <property type="entry name" value="Chemotax_Me-accpt_rcpt"/>
</dbReference>
<dbReference type="RefSeq" id="WP_377120970.1">
    <property type="nucleotide sequence ID" value="NZ_JBHRSD010000006.1"/>
</dbReference>
<keyword evidence="5" id="KW-1133">Transmembrane helix</keyword>
<dbReference type="InterPro" id="IPR035965">
    <property type="entry name" value="PAS-like_dom_sf"/>
</dbReference>
<evidence type="ECO:0000256" key="4">
    <source>
        <dbReference type="PROSITE-ProRule" id="PRU00284"/>
    </source>
</evidence>
<dbReference type="EMBL" id="JBHRSD010000006">
    <property type="protein sequence ID" value="MFC3031592.1"/>
    <property type="molecule type" value="Genomic_DNA"/>
</dbReference>
<sequence length="522" mass="56957">MRRNLPITPHEQHFDSSTQLISVTDLQGNIVSCNDHFVKISGFARTELIGQPHNIVRHPDMPEAAFRMMWQELKAGRPWMGIVKNRCKNGDFYWVNAYVMPVTERGRVVGYESVRVKPTKQQVAKASKLYQQLHDGKSANFKVPKATQAMALIAMMLAFCVMLWQWQPIAAAALLALLLVICNLLHWQRRRKDMAELSQLFAHSFCDPVAMAVYSEFRGVKAELDVRIQSARAHLETVLARLSDGAEQVAVGAENTKQLSQQASLQIQRQQSETEQVAAAMTQMSASIHDVATHIQQTAQAAGQGEALASQSNRYGESTAEAISKLAETVREIGASVHGVSAQTAKIAEAAQIIEHIAEQTNLLALNAAIEAARAGEQGRGFAVVADEVRHLAQRTQQSTHEIYAIIKELTEGAQAAVSIADQGKEEAQHGLMQIATSADCLIQVREAIADIQSRATTIASAVAQQAAVSDEINQQVTNIADLAREGSNGIVQVLQANGQQAATAQNLHELVARFSTKTTKP</sequence>
<dbReference type="SUPFAM" id="SSF55785">
    <property type="entry name" value="PYP-like sensor domain (PAS domain)"/>
    <property type="match status" value="1"/>
</dbReference>
<proteinExistence type="inferred from homology"/>
<keyword evidence="9" id="KW-1185">Reference proteome</keyword>
<dbReference type="Pfam" id="PF08447">
    <property type="entry name" value="PAS_3"/>
    <property type="match status" value="1"/>
</dbReference>